<dbReference type="PANTHER" id="PTHR11735:SF11">
    <property type="entry name" value="TRNA THREONYLCARBAMOYLADENOSINE BIOSYNTHESIS PROTEIN TSAB"/>
    <property type="match status" value="1"/>
</dbReference>
<sequence>MTSSPIMLGLDASTGTCSVALAVGDAIHTRLQRQPKGHAALLLALADELLAEAGLARRMVDAIACTRGPGGFTGVRIGVGVAQGLALGLDRPVVPLSTLQVLAETAIRQQPRGDGVLVLLDARMGEVYGGLYRHERNAPGTSTVVDAEWLGPPLPPSLPSGEWAGAGSGFAAYPDLASMVGLHSVEADCVPDMGSAMPLARRRLAAGEGVPGHCLEPVYLRNRVADPPAT</sequence>
<comment type="similarity">
    <text evidence="1">Belongs to the KAE1 / TsaD family. TsaB subfamily.</text>
</comment>
<evidence type="ECO:0000259" key="4">
    <source>
        <dbReference type="Pfam" id="PF00814"/>
    </source>
</evidence>
<evidence type="ECO:0000313" key="5">
    <source>
        <dbReference type="EMBL" id="MEX0430117.1"/>
    </source>
</evidence>
<evidence type="ECO:0000313" key="6">
    <source>
        <dbReference type="Proteomes" id="UP001556637"/>
    </source>
</evidence>
<proteinExistence type="inferred from homology"/>
<feature type="domain" description="Gcp-like" evidence="4">
    <location>
        <begin position="36"/>
        <end position="167"/>
    </location>
</feature>
<dbReference type="GO" id="GO:0061711">
    <property type="term" value="F:tRNA N(6)-L-threonylcarbamoyladenine synthase activity"/>
    <property type="evidence" value="ECO:0007669"/>
    <property type="project" value="UniProtKB-EC"/>
</dbReference>
<organism evidence="5 6">
    <name type="scientific">Spiribacter insolitus</name>
    <dbReference type="NCBI Taxonomy" id="3122417"/>
    <lineage>
        <taxon>Bacteria</taxon>
        <taxon>Pseudomonadati</taxon>
        <taxon>Pseudomonadota</taxon>
        <taxon>Gammaproteobacteria</taxon>
        <taxon>Chromatiales</taxon>
        <taxon>Ectothiorhodospiraceae</taxon>
        <taxon>Spiribacter</taxon>
    </lineage>
</organism>
<dbReference type="InterPro" id="IPR022496">
    <property type="entry name" value="T6A_TsaB"/>
</dbReference>
<keyword evidence="6" id="KW-1185">Reference proteome</keyword>
<dbReference type="Gene3D" id="3.30.420.40">
    <property type="match status" value="2"/>
</dbReference>
<gene>
    <name evidence="5" type="primary">tsaB</name>
    <name evidence="5" type="ORF">V6X30_01705</name>
</gene>
<protein>
    <recommendedName>
        <fullName evidence="2">tRNA threonylcarbamoyladenosine biosynthesis protein TsaB</fullName>
    </recommendedName>
    <alternativeName>
        <fullName evidence="3">t(6)A37 threonylcarbamoyladenosine biosynthesis protein TsaB</fullName>
    </alternativeName>
</protein>
<accession>A0ABV3T4I7</accession>
<dbReference type="InterPro" id="IPR043129">
    <property type="entry name" value="ATPase_NBD"/>
</dbReference>
<dbReference type="RefSeq" id="WP_367982912.1">
    <property type="nucleotide sequence ID" value="NZ_JBAKFF010000001.1"/>
</dbReference>
<evidence type="ECO:0000256" key="1">
    <source>
        <dbReference type="ARBA" id="ARBA00010493"/>
    </source>
</evidence>
<evidence type="ECO:0000256" key="2">
    <source>
        <dbReference type="ARBA" id="ARBA00019012"/>
    </source>
</evidence>
<dbReference type="InterPro" id="IPR000905">
    <property type="entry name" value="Gcp-like_dom"/>
</dbReference>
<reference evidence="5 6" key="1">
    <citation type="submission" date="2024-02" db="EMBL/GenBank/DDBJ databases">
        <title>New especies of Spiribacter isolated from saline water.</title>
        <authorList>
            <person name="Leon M.J."/>
            <person name="De La Haba R."/>
            <person name="Sanchez-Porro C."/>
            <person name="Ventosa A."/>
        </authorList>
    </citation>
    <scope>NUCLEOTIDE SEQUENCE [LARGE SCALE GENOMIC DNA]</scope>
    <source>
        <strain evidence="6">ag22IC4-189</strain>
    </source>
</reference>
<dbReference type="EMBL" id="JBAKFF010000001">
    <property type="protein sequence ID" value="MEX0430117.1"/>
    <property type="molecule type" value="Genomic_DNA"/>
</dbReference>
<dbReference type="Proteomes" id="UP001556637">
    <property type="component" value="Unassembled WGS sequence"/>
</dbReference>
<dbReference type="PANTHER" id="PTHR11735">
    <property type="entry name" value="TRNA N6-ADENOSINE THREONYLCARBAMOYLTRANSFERASE"/>
    <property type="match status" value="1"/>
</dbReference>
<comment type="caution">
    <text evidence="5">The sequence shown here is derived from an EMBL/GenBank/DDBJ whole genome shotgun (WGS) entry which is preliminary data.</text>
</comment>
<keyword evidence="5" id="KW-0808">Transferase</keyword>
<keyword evidence="5" id="KW-0012">Acyltransferase</keyword>
<dbReference type="SUPFAM" id="SSF53067">
    <property type="entry name" value="Actin-like ATPase domain"/>
    <property type="match status" value="2"/>
</dbReference>
<evidence type="ECO:0000256" key="3">
    <source>
        <dbReference type="ARBA" id="ARBA00032446"/>
    </source>
</evidence>
<dbReference type="NCBIfam" id="TIGR03725">
    <property type="entry name" value="T6A_YeaZ"/>
    <property type="match status" value="1"/>
</dbReference>
<dbReference type="Pfam" id="PF00814">
    <property type="entry name" value="TsaD"/>
    <property type="match status" value="1"/>
</dbReference>
<name>A0ABV3T4I7_9GAMM</name>